<organism evidence="3 4">
    <name type="scientific">Tetraparma gracilis</name>
    <dbReference type="NCBI Taxonomy" id="2962635"/>
    <lineage>
        <taxon>Eukaryota</taxon>
        <taxon>Sar</taxon>
        <taxon>Stramenopiles</taxon>
        <taxon>Ochrophyta</taxon>
        <taxon>Bolidophyceae</taxon>
        <taxon>Parmales</taxon>
        <taxon>Triparmaceae</taxon>
        <taxon>Tetraparma</taxon>
    </lineage>
</organism>
<dbReference type="InterPro" id="IPR034968">
    <property type="entry name" value="Reelin"/>
</dbReference>
<dbReference type="EMBL" id="BRYB01000679">
    <property type="protein sequence ID" value="GMI35235.1"/>
    <property type="molecule type" value="Genomic_DNA"/>
</dbReference>
<comment type="caution">
    <text evidence="3">The sequence shown here is derived from an EMBL/GenBank/DDBJ whole genome shotgun (WGS) entry which is preliminary data.</text>
</comment>
<evidence type="ECO:0000313" key="4">
    <source>
        <dbReference type="Proteomes" id="UP001165060"/>
    </source>
</evidence>
<protein>
    <submittedName>
        <fullName evidence="3">Uncharacterized protein</fullName>
    </submittedName>
</protein>
<feature type="transmembrane region" description="Helical" evidence="2">
    <location>
        <begin position="627"/>
        <end position="646"/>
    </location>
</feature>
<feature type="compositionally biased region" description="Pro residues" evidence="1">
    <location>
        <begin position="1"/>
        <end position="20"/>
    </location>
</feature>
<keyword evidence="2" id="KW-0812">Transmembrane</keyword>
<gene>
    <name evidence="3" type="ORF">TeGR_g9348</name>
</gene>
<keyword evidence="4" id="KW-1185">Reference proteome</keyword>
<dbReference type="InterPro" id="IPR049419">
    <property type="entry name" value="Reelin_subrepeat-B"/>
</dbReference>
<dbReference type="PANTHER" id="PTHR11841">
    <property type="entry name" value="REELIN"/>
    <property type="match status" value="1"/>
</dbReference>
<evidence type="ECO:0000313" key="3">
    <source>
        <dbReference type="EMBL" id="GMI35235.1"/>
    </source>
</evidence>
<accession>A0ABQ6MXK9</accession>
<feature type="compositionally biased region" description="Basic residues" evidence="1">
    <location>
        <begin position="21"/>
        <end position="30"/>
    </location>
</feature>
<evidence type="ECO:0000256" key="2">
    <source>
        <dbReference type="SAM" id="Phobius"/>
    </source>
</evidence>
<reference evidence="3 4" key="1">
    <citation type="journal article" date="2023" name="Commun. Biol.">
        <title>Genome analysis of Parmales, the sister group of diatoms, reveals the evolutionary specialization of diatoms from phago-mixotrophs to photoautotrophs.</title>
        <authorList>
            <person name="Ban H."/>
            <person name="Sato S."/>
            <person name="Yoshikawa S."/>
            <person name="Yamada K."/>
            <person name="Nakamura Y."/>
            <person name="Ichinomiya M."/>
            <person name="Sato N."/>
            <person name="Blanc-Mathieu R."/>
            <person name="Endo H."/>
            <person name="Kuwata A."/>
            <person name="Ogata H."/>
        </authorList>
    </citation>
    <scope>NUCLEOTIDE SEQUENCE [LARGE SCALE GENOMIC DNA]</scope>
</reference>
<feature type="transmembrane region" description="Helical" evidence="2">
    <location>
        <begin position="170"/>
        <end position="197"/>
    </location>
</feature>
<keyword evidence="2" id="KW-0472">Membrane</keyword>
<dbReference type="Pfam" id="PF21471">
    <property type="entry name" value="Reelin_subrepeat-B"/>
    <property type="match status" value="1"/>
</dbReference>
<evidence type="ECO:0000256" key="1">
    <source>
        <dbReference type="SAM" id="MobiDB-lite"/>
    </source>
</evidence>
<feature type="transmembrane region" description="Helical" evidence="2">
    <location>
        <begin position="683"/>
        <end position="705"/>
    </location>
</feature>
<name>A0ABQ6MXK9_9STRA</name>
<proteinExistence type="predicted"/>
<dbReference type="Proteomes" id="UP001165060">
    <property type="component" value="Unassembled WGS sequence"/>
</dbReference>
<feature type="transmembrane region" description="Helical" evidence="2">
    <location>
        <begin position="868"/>
        <end position="891"/>
    </location>
</feature>
<keyword evidence="2" id="KW-1133">Transmembrane helix</keyword>
<feature type="transmembrane region" description="Helical" evidence="2">
    <location>
        <begin position="839"/>
        <end position="862"/>
    </location>
</feature>
<sequence>MLPHPPQVKPQPPGAGPPSPTRRRKKKKKLKLDPKGDMAKLMADEQAALELANGETEPEMDNEDDEWHDCVRCMEQAELRKLIGDGEYLCHACYWHMHPEVARREQQGDDFKEKEVLEGEECRSCLDQGYLRRCCNEFYCHKCYLRTEYCPGCGQKNTARGMGADKDDPGIYAVAAAWLLSFAFVLFLAAMAFSIWYNEKTLPETVWGYKCYGFYPTCDVDICVDLGGYPSDGIISPANYTFCDLETTVNKIRGKVCVYDEELYRQTDNQMGFDFCYDVKGLYGDESVEFKNGVYVFEDNFDYWMNKTDYSAKSIGMASARWDTMTNAEVTDYCGINLLEGDKPYPRIGPGVIGGEGSLVFSGVIERQAVTVPLDMTHGGNVQFYLKLAPIVADEDKVRCKSAFGGDIQLQYSVDYGATWVKFGAYQVFYYRNDFFTGIEEELPEAGWSNRTMFKWDQPFFDNQRDYWAIDDIKIFHRFSTDWRTEEDHAARKAEVDEEVQKAQCCFETEQCENDPASYIDGEEDCGPVPGWSGDNYYVLRGADAYVVITSLMALAKFLYNFTVLMLSEGDVVVDKFMKRYMPRACRRKKQAAMFDFQQAQNKDEPPPGLLAEGAFEIVVHPKFRRIVFLLFLGPYVIALLMMWSLTNSYTVYQPFVSFGNVASLEDSVYKDEPPFVEPNSEWTTSSGFVVFLAMTMDFSNIFWLSKHVFCLWPAWVPEVSIDTNPRNNWLRIGKQKIILTDVKEIHRFSKRYCWYVFFLYMLGGMPWCSLTMVLKGFWFTYEKARLVVGCIGFVAMFRGFFGATLFVKLSFAMEYILTKDDDLRDDMGLAIKIDKVKYLAFYCALVCSMSVGLIIGTYYFTSQLHTFVVSVACGLFGAVYGLTLGLLQGLPVLPEWKMTRWPDEGHHTVYDRKRHCPCIFYCAYCSDMHTRQGYSVVWLDSEHGPKCSSIVTLP</sequence>
<feature type="transmembrane region" description="Helical" evidence="2">
    <location>
        <begin position="753"/>
        <end position="775"/>
    </location>
</feature>
<dbReference type="Gene3D" id="2.60.120.260">
    <property type="entry name" value="Galactose-binding domain-like"/>
    <property type="match status" value="1"/>
</dbReference>
<feature type="region of interest" description="Disordered" evidence="1">
    <location>
        <begin position="1"/>
        <end position="40"/>
    </location>
</feature>
<feature type="transmembrane region" description="Helical" evidence="2">
    <location>
        <begin position="787"/>
        <end position="818"/>
    </location>
</feature>